<keyword evidence="2" id="KW-0812">Transmembrane</keyword>
<evidence type="ECO:0000256" key="2">
    <source>
        <dbReference type="SAM" id="Phobius"/>
    </source>
</evidence>
<gene>
    <name evidence="4" type="ORF">METZ01_LOCUS405771</name>
</gene>
<sequence>NVKKEDNGQYKNTKSAKKSFPSNHSANIFFIYFILSILYPNKWKYFLLIAVIVGISRIYVGVHYPFDVISGAGIGLFVGVFIQKILIRQNIIR</sequence>
<reference evidence="4" key="1">
    <citation type="submission" date="2018-05" db="EMBL/GenBank/DDBJ databases">
        <authorList>
            <person name="Lanie J.A."/>
            <person name="Ng W.-L."/>
            <person name="Kazmierczak K.M."/>
            <person name="Andrzejewski T.M."/>
            <person name="Davidsen T.M."/>
            <person name="Wayne K.J."/>
            <person name="Tettelin H."/>
            <person name="Glass J.I."/>
            <person name="Rusch D."/>
            <person name="Podicherti R."/>
            <person name="Tsui H.-C.T."/>
            <person name="Winkler M.E."/>
        </authorList>
    </citation>
    <scope>NUCLEOTIDE SEQUENCE</scope>
</reference>
<dbReference type="CDD" id="cd01610">
    <property type="entry name" value="PAP2_like"/>
    <property type="match status" value="1"/>
</dbReference>
<evidence type="ECO:0000313" key="4">
    <source>
        <dbReference type="EMBL" id="SVD52917.1"/>
    </source>
</evidence>
<proteinExistence type="predicted"/>
<dbReference type="AlphaFoldDB" id="A0A382W2B8"/>
<dbReference type="PANTHER" id="PTHR14969:SF13">
    <property type="entry name" value="AT30094P"/>
    <property type="match status" value="1"/>
</dbReference>
<name>A0A382W2B8_9ZZZZ</name>
<feature type="non-terminal residue" evidence="4">
    <location>
        <position position="1"/>
    </location>
</feature>
<dbReference type="EMBL" id="UINC01156481">
    <property type="protein sequence ID" value="SVD52917.1"/>
    <property type="molecule type" value="Genomic_DNA"/>
</dbReference>
<dbReference type="InterPro" id="IPR000326">
    <property type="entry name" value="PAP2/HPO"/>
</dbReference>
<dbReference type="InterPro" id="IPR036938">
    <property type="entry name" value="PAP2/HPO_sf"/>
</dbReference>
<feature type="transmembrane region" description="Helical" evidence="2">
    <location>
        <begin position="45"/>
        <end position="62"/>
    </location>
</feature>
<dbReference type="SUPFAM" id="SSF48317">
    <property type="entry name" value="Acid phosphatase/Vanadium-dependent haloperoxidase"/>
    <property type="match status" value="1"/>
</dbReference>
<accession>A0A382W2B8</accession>
<feature type="region of interest" description="Disordered" evidence="1">
    <location>
        <begin position="1"/>
        <end position="21"/>
    </location>
</feature>
<organism evidence="4">
    <name type="scientific">marine metagenome</name>
    <dbReference type="NCBI Taxonomy" id="408172"/>
    <lineage>
        <taxon>unclassified sequences</taxon>
        <taxon>metagenomes</taxon>
        <taxon>ecological metagenomes</taxon>
    </lineage>
</organism>
<dbReference type="Gene3D" id="1.20.144.10">
    <property type="entry name" value="Phosphatidic acid phosphatase type 2/haloperoxidase"/>
    <property type="match status" value="1"/>
</dbReference>
<evidence type="ECO:0000259" key="3">
    <source>
        <dbReference type="SMART" id="SM00014"/>
    </source>
</evidence>
<dbReference type="PANTHER" id="PTHR14969">
    <property type="entry name" value="SPHINGOSINE-1-PHOSPHATE PHOSPHOHYDROLASE"/>
    <property type="match status" value="1"/>
</dbReference>
<keyword evidence="2" id="KW-1133">Transmembrane helix</keyword>
<keyword evidence="2" id="KW-0472">Membrane</keyword>
<evidence type="ECO:0000256" key="1">
    <source>
        <dbReference type="SAM" id="MobiDB-lite"/>
    </source>
</evidence>
<feature type="transmembrane region" description="Helical" evidence="2">
    <location>
        <begin position="20"/>
        <end position="38"/>
    </location>
</feature>
<feature type="transmembrane region" description="Helical" evidence="2">
    <location>
        <begin position="68"/>
        <end position="87"/>
    </location>
</feature>
<dbReference type="Pfam" id="PF01569">
    <property type="entry name" value="PAP2"/>
    <property type="match status" value="1"/>
</dbReference>
<protein>
    <recommendedName>
        <fullName evidence="3">Phosphatidic acid phosphatase type 2/haloperoxidase domain-containing protein</fullName>
    </recommendedName>
</protein>
<feature type="domain" description="Phosphatidic acid phosphatase type 2/haloperoxidase" evidence="3">
    <location>
        <begin position="1"/>
        <end position="83"/>
    </location>
</feature>
<dbReference type="SMART" id="SM00014">
    <property type="entry name" value="acidPPc"/>
    <property type="match status" value="1"/>
</dbReference>